<gene>
    <name evidence="2" type="ORF">GCM10011511_52140</name>
</gene>
<dbReference type="InterPro" id="IPR025515">
    <property type="entry name" value="DUF4403"/>
</dbReference>
<comment type="caution">
    <text evidence="2">The sequence shown here is derived from an EMBL/GenBank/DDBJ whole genome shotgun (WGS) entry which is preliminary data.</text>
</comment>
<dbReference type="PROSITE" id="PS51257">
    <property type="entry name" value="PROKAR_LIPOPROTEIN"/>
    <property type="match status" value="1"/>
</dbReference>
<organism evidence="2 3">
    <name type="scientific">Puia dinghuensis</name>
    <dbReference type="NCBI Taxonomy" id="1792502"/>
    <lineage>
        <taxon>Bacteria</taxon>
        <taxon>Pseudomonadati</taxon>
        <taxon>Bacteroidota</taxon>
        <taxon>Chitinophagia</taxon>
        <taxon>Chitinophagales</taxon>
        <taxon>Chitinophagaceae</taxon>
        <taxon>Puia</taxon>
    </lineage>
</organism>
<dbReference type="Pfam" id="PF14356">
    <property type="entry name" value="DUF4403"/>
    <property type="match status" value="1"/>
</dbReference>
<feature type="chain" id="PRO_5035284048" description="DUF4403 family protein" evidence="1">
    <location>
        <begin position="21"/>
        <end position="472"/>
    </location>
</feature>
<reference evidence="2" key="2">
    <citation type="submission" date="2020-09" db="EMBL/GenBank/DDBJ databases">
        <authorList>
            <person name="Sun Q."/>
            <person name="Zhou Y."/>
        </authorList>
    </citation>
    <scope>NUCLEOTIDE SEQUENCE</scope>
    <source>
        <strain evidence="2">CGMCC 1.15448</strain>
    </source>
</reference>
<dbReference type="Proteomes" id="UP000607559">
    <property type="component" value="Unassembled WGS sequence"/>
</dbReference>
<keyword evidence="1" id="KW-0732">Signal</keyword>
<dbReference type="EMBL" id="BMJC01000006">
    <property type="protein sequence ID" value="GGB21870.1"/>
    <property type="molecule type" value="Genomic_DNA"/>
</dbReference>
<keyword evidence="3" id="KW-1185">Reference proteome</keyword>
<reference evidence="2" key="1">
    <citation type="journal article" date="2014" name="Int. J. Syst. Evol. Microbiol.">
        <title>Complete genome sequence of Corynebacterium casei LMG S-19264T (=DSM 44701T), isolated from a smear-ripened cheese.</title>
        <authorList>
            <consortium name="US DOE Joint Genome Institute (JGI-PGF)"/>
            <person name="Walter F."/>
            <person name="Albersmeier A."/>
            <person name="Kalinowski J."/>
            <person name="Ruckert C."/>
        </authorList>
    </citation>
    <scope>NUCLEOTIDE SEQUENCE</scope>
    <source>
        <strain evidence="2">CGMCC 1.15448</strain>
    </source>
</reference>
<dbReference type="RefSeq" id="WP_188937331.1">
    <property type="nucleotide sequence ID" value="NZ_BMJC01000006.1"/>
</dbReference>
<feature type="signal peptide" evidence="1">
    <location>
        <begin position="1"/>
        <end position="20"/>
    </location>
</feature>
<dbReference type="AlphaFoldDB" id="A0A8J2UIR1"/>
<evidence type="ECO:0000256" key="1">
    <source>
        <dbReference type="SAM" id="SignalP"/>
    </source>
</evidence>
<sequence length="472" mass="52413">MRPSFSFLTVMFLTAAGFFACRPAKQLTTPAVTVSVADTLPALPSSEIDLPIKVAGRPLLLVADSLFPREFLSPGWPNYLQPSCDFRYKYRFVRSGFVLRCINNKISVALEGNYQVAGGKCLCALGKPVSPWISGYCGFDQEPMRRVDLAFSSQLNFQPDYHIRTSSAVDQVKALDPCNMSIFSVDMTQEIMDSIRSSINFFCRSFDVAASKTDVASYLRQAAAKAWQKTPIGPYGYLIINPLAVRVGTLNYVKDTFAVSLGISCRPELSSDSRNNNPPPLPALHPGPNRNGVTLYLPANYEYSFISKLLNDSLRDKSFDYKGRKVIVKEVAVRGIERHKLELRIDFGGSYTGRIYLRGTPVLDTAKQTLSVPDISYSLESRDILLRMAKTLLRGKIRRTMQGNSVLDLAAMLKANMPSLNTQLNRVIMPNLYTTGELKQLRLIGLLAGEKNIQAQLFMQADLAVTCTGLPR</sequence>
<accession>A0A8J2UIR1</accession>
<evidence type="ECO:0000313" key="3">
    <source>
        <dbReference type="Proteomes" id="UP000607559"/>
    </source>
</evidence>
<evidence type="ECO:0000313" key="2">
    <source>
        <dbReference type="EMBL" id="GGB21870.1"/>
    </source>
</evidence>
<proteinExistence type="predicted"/>
<evidence type="ECO:0008006" key="4">
    <source>
        <dbReference type="Google" id="ProtNLM"/>
    </source>
</evidence>
<protein>
    <recommendedName>
        <fullName evidence="4">DUF4403 family protein</fullName>
    </recommendedName>
</protein>
<name>A0A8J2UIR1_9BACT</name>